<accession>A0A9E4ZXU8</accession>
<dbReference type="PANTHER" id="PTHR10788">
    <property type="entry name" value="TREHALOSE-6-PHOSPHATE SYNTHASE"/>
    <property type="match status" value="1"/>
</dbReference>
<gene>
    <name evidence="2" type="ORF">O3H35_04360</name>
    <name evidence="1" type="ORF">O3H54_10695</name>
</gene>
<protein>
    <submittedName>
        <fullName evidence="1">Trehalose-6-phosphate synthase</fullName>
    </submittedName>
</protein>
<dbReference type="PANTHER" id="PTHR10788:SF106">
    <property type="entry name" value="BCDNA.GH08860"/>
    <property type="match status" value="1"/>
</dbReference>
<reference evidence="1" key="1">
    <citation type="submission" date="2022-12" db="EMBL/GenBank/DDBJ databases">
        <title>Reclassification of two methanogenic archaea species isolated from the Kolyma lowland permafrost.</title>
        <authorList>
            <person name="Trubitsyn V.E."/>
            <person name="Rivkina E.M."/>
            <person name="Shcherbakova V.A."/>
        </authorList>
    </citation>
    <scope>NUCLEOTIDE SEQUENCE</scope>
    <source>
        <strain evidence="1">M2</strain>
        <strain evidence="2">MK4</strain>
    </source>
</reference>
<dbReference type="SUPFAM" id="SSF53756">
    <property type="entry name" value="UDP-Glycosyltransferase/glycogen phosphorylase"/>
    <property type="match status" value="1"/>
</dbReference>
<evidence type="ECO:0000313" key="3">
    <source>
        <dbReference type="Proteomes" id="UP001068021"/>
    </source>
</evidence>
<dbReference type="InterPro" id="IPR001830">
    <property type="entry name" value="Glyco_trans_20"/>
</dbReference>
<sequence length="487" mass="57353">MNRFLEDKNLIIASNRSPVEFFYEDNDEIGMKIGAGGIVPTLLPFMEKNGGTWVASAMTDADMEMAGRFPENKIPIPLEEPRLNVQLIRLDREKYNEFYNSFHNPFLWFIYHYLWNLTYTPEIDDSLHHAWQSYQYVNQRFAEKIIKEVNLSDKEPLIMLQDTHLQTCPAYIREKFDDIFLSQFIHIPWPHPDYFNIYPRYIRKFIIEGLLSNNHLGFHTKKYVKNFLMTCEKYADEVDFKNNIVHYNGRETFVKNYPISVDTKKLNEFAKSDEVLKQEQYVKKIKGNNFLIYRTERTDPSKNIIRGFKAYDLFFQKHPEFKGKVTFFITGVTTRENVKEYRDYKTNVNNIITEINAKYSKDGWKPIVPHFDAEYSLVTAAFKNYDCLLINSINDGMNIVPKEGSIVNENDGILIISETTGAYDELKENAININALDITETADAIYKAVAMKHDQRKKRLNGLKNTICHYDVYRWMGEQFNDIQKLF</sequence>
<dbReference type="CDD" id="cd03788">
    <property type="entry name" value="GT20_TPS"/>
    <property type="match status" value="1"/>
</dbReference>
<dbReference type="GO" id="GO:0003825">
    <property type="term" value="F:alpha,alpha-trehalose-phosphate synthase (UDP-forming) activity"/>
    <property type="evidence" value="ECO:0007669"/>
    <property type="project" value="TreeGrafter"/>
</dbReference>
<proteinExistence type="predicted"/>
<dbReference type="Gene3D" id="3.40.50.2000">
    <property type="entry name" value="Glycogen Phosphorylase B"/>
    <property type="match status" value="2"/>
</dbReference>
<dbReference type="GO" id="GO:0004805">
    <property type="term" value="F:trehalose-phosphatase activity"/>
    <property type="evidence" value="ECO:0007669"/>
    <property type="project" value="TreeGrafter"/>
</dbReference>
<dbReference type="Proteomes" id="UP001074446">
    <property type="component" value="Unassembled WGS sequence"/>
</dbReference>
<comment type="caution">
    <text evidence="1">The sequence shown here is derived from an EMBL/GenBank/DDBJ whole genome shotgun (WGS) entry which is preliminary data.</text>
</comment>
<organism evidence="1 3">
    <name type="scientific">Methanobacterium veterum</name>
    <dbReference type="NCBI Taxonomy" id="408577"/>
    <lineage>
        <taxon>Archaea</taxon>
        <taxon>Methanobacteriati</taxon>
        <taxon>Methanobacteriota</taxon>
        <taxon>Methanomada group</taxon>
        <taxon>Methanobacteria</taxon>
        <taxon>Methanobacteriales</taxon>
        <taxon>Methanobacteriaceae</taxon>
        <taxon>Methanobacterium</taxon>
    </lineage>
</organism>
<dbReference type="EMBL" id="JAPVES010000029">
    <property type="protein sequence ID" value="MCZ3371855.1"/>
    <property type="molecule type" value="Genomic_DNA"/>
</dbReference>
<evidence type="ECO:0000313" key="1">
    <source>
        <dbReference type="EMBL" id="MCZ3366347.1"/>
    </source>
</evidence>
<keyword evidence="3" id="KW-1185">Reference proteome</keyword>
<name>A0A9E4ZXU8_9EURY</name>
<dbReference type="Proteomes" id="UP001068021">
    <property type="component" value="Unassembled WGS sequence"/>
</dbReference>
<dbReference type="EMBL" id="JAPVER010000020">
    <property type="protein sequence ID" value="MCZ3366347.1"/>
    <property type="molecule type" value="Genomic_DNA"/>
</dbReference>
<dbReference type="Pfam" id="PF00982">
    <property type="entry name" value="Glyco_transf_20"/>
    <property type="match status" value="1"/>
</dbReference>
<dbReference type="GO" id="GO:0005992">
    <property type="term" value="P:trehalose biosynthetic process"/>
    <property type="evidence" value="ECO:0007669"/>
    <property type="project" value="InterPro"/>
</dbReference>
<dbReference type="AlphaFoldDB" id="A0A9E4ZXU8"/>
<dbReference type="GO" id="GO:0005829">
    <property type="term" value="C:cytosol"/>
    <property type="evidence" value="ECO:0007669"/>
    <property type="project" value="TreeGrafter"/>
</dbReference>
<evidence type="ECO:0000313" key="2">
    <source>
        <dbReference type="EMBL" id="MCZ3371855.1"/>
    </source>
</evidence>